<accession>A0A1M5QL70</accession>
<name>A0A1M5QL70_9FLAO</name>
<gene>
    <name evidence="2" type="ORF">BC624_11333</name>
    <name evidence="3" type="ORF">SAMN05443373_10842</name>
</gene>
<dbReference type="EMBL" id="FQWO01000008">
    <property type="protein sequence ID" value="SHH14728.1"/>
    <property type="molecule type" value="Genomic_DNA"/>
</dbReference>
<dbReference type="GO" id="GO:0003677">
    <property type="term" value="F:DNA binding"/>
    <property type="evidence" value="ECO:0007669"/>
    <property type="project" value="InterPro"/>
</dbReference>
<reference evidence="4" key="1">
    <citation type="submission" date="2016-11" db="EMBL/GenBank/DDBJ databases">
        <authorList>
            <person name="Varghese N."/>
            <person name="Submissions S."/>
        </authorList>
    </citation>
    <scope>NUCLEOTIDE SEQUENCE [LARGE SCALE GENOMIC DNA]</scope>
    <source>
        <strain evidence="4">DSM 19729</strain>
    </source>
</reference>
<dbReference type="SUPFAM" id="SSF143422">
    <property type="entry name" value="Transposase IS200-like"/>
    <property type="match status" value="1"/>
</dbReference>
<dbReference type="STRING" id="280093.SAMN05443373_10842"/>
<evidence type="ECO:0000313" key="4">
    <source>
        <dbReference type="Proteomes" id="UP000184384"/>
    </source>
</evidence>
<dbReference type="Proteomes" id="UP000184384">
    <property type="component" value="Unassembled WGS sequence"/>
</dbReference>
<dbReference type="InterPro" id="IPR036515">
    <property type="entry name" value="Transposase_17_sf"/>
</dbReference>
<dbReference type="EMBL" id="PVUB01000013">
    <property type="protein sequence ID" value="PRZ20073.1"/>
    <property type="molecule type" value="Genomic_DNA"/>
</dbReference>
<organism evidence="3 4">
    <name type="scientific">Flavobacterium granuli</name>
    <dbReference type="NCBI Taxonomy" id="280093"/>
    <lineage>
        <taxon>Bacteria</taxon>
        <taxon>Pseudomonadati</taxon>
        <taxon>Bacteroidota</taxon>
        <taxon>Flavobacteriia</taxon>
        <taxon>Flavobacteriales</taxon>
        <taxon>Flavobacteriaceae</taxon>
        <taxon>Flavobacterium</taxon>
    </lineage>
</organism>
<evidence type="ECO:0000313" key="3">
    <source>
        <dbReference type="EMBL" id="SHH14728.1"/>
    </source>
</evidence>
<reference evidence="2 5" key="3">
    <citation type="submission" date="2018-03" db="EMBL/GenBank/DDBJ databases">
        <title>Genomic Encyclopedia of Archaeal and Bacterial Type Strains, Phase II (KMG-II): from individual species to whole genera.</title>
        <authorList>
            <person name="Goeker M."/>
        </authorList>
    </citation>
    <scope>NUCLEOTIDE SEQUENCE [LARGE SCALE GENOMIC DNA]</scope>
    <source>
        <strain evidence="2 5">DSM 17797</strain>
    </source>
</reference>
<dbReference type="RefSeq" id="WP_072944324.1">
    <property type="nucleotide sequence ID" value="NZ_FQWO01000008.1"/>
</dbReference>
<reference evidence="3" key="2">
    <citation type="submission" date="2016-11" db="EMBL/GenBank/DDBJ databases">
        <authorList>
            <person name="Jaros S."/>
            <person name="Januszkiewicz K."/>
            <person name="Wedrychowicz H."/>
        </authorList>
    </citation>
    <scope>NUCLEOTIDE SEQUENCE [LARGE SCALE GENOMIC DNA]</scope>
    <source>
        <strain evidence="3">DSM 19729</strain>
    </source>
</reference>
<protein>
    <submittedName>
        <fullName evidence="3">REP element-mobilizing transposase RayT</fullName>
    </submittedName>
</protein>
<dbReference type="Gene3D" id="3.30.70.1290">
    <property type="entry name" value="Transposase IS200-like"/>
    <property type="match status" value="1"/>
</dbReference>
<evidence type="ECO:0000313" key="5">
    <source>
        <dbReference type="Proteomes" id="UP000237771"/>
    </source>
</evidence>
<dbReference type="OrthoDB" id="9788881at2"/>
<evidence type="ECO:0000259" key="1">
    <source>
        <dbReference type="SMART" id="SM01321"/>
    </source>
</evidence>
<feature type="domain" description="Transposase IS200-like" evidence="1">
    <location>
        <begin position="12"/>
        <end position="144"/>
    </location>
</feature>
<sequence>MQNEKYKKEPLAHGNYYHIYNRGNNGIDVFFENGNYDYFLKLYHQYIYPIAETFAWCLMKNHFHFLVYIRNENEVLVDSLQYSTVEKPKVLDASRQFGHLFNAYTQAINKKHSRTGSLFEKPFERKLVTSEKYLQNLICYIHNNPVHHGFTKTAAEYPWSSYDTILSGKTTKLKREAVIEIYGTKENFIDCHNEEQDFREISEVLIDLGGC</sequence>
<dbReference type="Proteomes" id="UP000237771">
    <property type="component" value="Unassembled WGS sequence"/>
</dbReference>
<dbReference type="GO" id="GO:0006313">
    <property type="term" value="P:DNA transposition"/>
    <property type="evidence" value="ECO:0007669"/>
    <property type="project" value="InterPro"/>
</dbReference>
<dbReference type="InterPro" id="IPR002686">
    <property type="entry name" value="Transposase_17"/>
</dbReference>
<keyword evidence="5" id="KW-1185">Reference proteome</keyword>
<dbReference type="AlphaFoldDB" id="A0A1M5QL70"/>
<proteinExistence type="predicted"/>
<dbReference type="SMART" id="SM01321">
    <property type="entry name" value="Y1_Tnp"/>
    <property type="match status" value="1"/>
</dbReference>
<dbReference type="PANTHER" id="PTHR34322">
    <property type="entry name" value="TRANSPOSASE, Y1_TNP DOMAIN-CONTAINING"/>
    <property type="match status" value="1"/>
</dbReference>
<dbReference type="PANTHER" id="PTHR34322:SF2">
    <property type="entry name" value="TRANSPOSASE IS200-LIKE DOMAIN-CONTAINING PROTEIN"/>
    <property type="match status" value="1"/>
</dbReference>
<dbReference type="GO" id="GO:0004803">
    <property type="term" value="F:transposase activity"/>
    <property type="evidence" value="ECO:0007669"/>
    <property type="project" value="InterPro"/>
</dbReference>
<evidence type="ECO:0000313" key="2">
    <source>
        <dbReference type="EMBL" id="PRZ20073.1"/>
    </source>
</evidence>